<evidence type="ECO:0000313" key="2">
    <source>
        <dbReference type="EMBL" id="QNP51287.1"/>
    </source>
</evidence>
<keyword evidence="1" id="KW-1133">Transmembrane helix</keyword>
<dbReference type="Proteomes" id="UP000516093">
    <property type="component" value="Chromosome"/>
</dbReference>
<gene>
    <name evidence="2" type="ORF">H9L05_14580</name>
</gene>
<dbReference type="KEGG" id="hqi:H9L05_14580"/>
<proteinExistence type="predicted"/>
<reference evidence="2 3" key="1">
    <citation type="submission" date="2020-08" db="EMBL/GenBank/DDBJ databases">
        <title>Genome sequence of Hymenobacter qilianensis JCM 19763T.</title>
        <authorList>
            <person name="Hyun D.-W."/>
            <person name="Bae J.-W."/>
        </authorList>
    </citation>
    <scope>NUCLEOTIDE SEQUENCE [LARGE SCALE GENOMIC DNA]</scope>
    <source>
        <strain evidence="2 3">JCM 19763</strain>
    </source>
</reference>
<dbReference type="EMBL" id="CP060784">
    <property type="protein sequence ID" value="QNP51287.1"/>
    <property type="molecule type" value="Genomic_DNA"/>
</dbReference>
<keyword evidence="1" id="KW-0812">Transmembrane</keyword>
<dbReference type="AlphaFoldDB" id="A0A7H0GSM1"/>
<protein>
    <recommendedName>
        <fullName evidence="4">Outer membrane beta-barrel protein</fullName>
    </recommendedName>
</protein>
<feature type="transmembrane region" description="Helical" evidence="1">
    <location>
        <begin position="6"/>
        <end position="25"/>
    </location>
</feature>
<keyword evidence="1" id="KW-0472">Membrane</keyword>
<name>A0A7H0GSM1_9BACT</name>
<evidence type="ECO:0000256" key="1">
    <source>
        <dbReference type="SAM" id="Phobius"/>
    </source>
</evidence>
<accession>A0A7H0GSM1</accession>
<sequence>MPFTLNIYLYNTLLCRIPFLQFILLQSIPMTLYRRIIFAFILTVAVSSASAQSTNTSSPGTLQLGVGTAMMGTGDYKMLKAHLEYEMPFLGYFGSGTRLAFAGGSSEERIQTVYNPQKPGSTGVNVPLSQSYHTANLEHEFYLYPFGNDRQARFFVGGGGYVGYSNRYGYPQNHIDFATNETSLDLDHEKGVHAGYMFSLNFDVRLGQTQDWLIGGKTSFQNDTFGNSLLALQFKVGRRF</sequence>
<evidence type="ECO:0000313" key="3">
    <source>
        <dbReference type="Proteomes" id="UP000516093"/>
    </source>
</evidence>
<keyword evidence="3" id="KW-1185">Reference proteome</keyword>
<evidence type="ECO:0008006" key="4">
    <source>
        <dbReference type="Google" id="ProtNLM"/>
    </source>
</evidence>
<dbReference type="RefSeq" id="WP_187731579.1">
    <property type="nucleotide sequence ID" value="NZ_BMFN01000003.1"/>
</dbReference>
<organism evidence="2 3">
    <name type="scientific">Hymenobacter qilianensis</name>
    <dbReference type="NCBI Taxonomy" id="1385715"/>
    <lineage>
        <taxon>Bacteria</taxon>
        <taxon>Pseudomonadati</taxon>
        <taxon>Bacteroidota</taxon>
        <taxon>Cytophagia</taxon>
        <taxon>Cytophagales</taxon>
        <taxon>Hymenobacteraceae</taxon>
        <taxon>Hymenobacter</taxon>
    </lineage>
</organism>